<accession>A0AAE4R9Z4</accession>
<proteinExistence type="predicted"/>
<gene>
    <name evidence="1" type="ORF">R3Q15_21825</name>
</gene>
<evidence type="ECO:0000313" key="2">
    <source>
        <dbReference type="Proteomes" id="UP001185922"/>
    </source>
</evidence>
<dbReference type="Proteomes" id="UP001185922">
    <property type="component" value="Unassembled WGS sequence"/>
</dbReference>
<dbReference type="AlphaFoldDB" id="A0AAE4R9Z4"/>
<protein>
    <submittedName>
        <fullName evidence="1">Uncharacterized protein</fullName>
    </submittedName>
</protein>
<comment type="caution">
    <text evidence="1">The sequence shown here is derived from an EMBL/GenBank/DDBJ whole genome shotgun (WGS) entry which is preliminary data.</text>
</comment>
<dbReference type="RefSeq" id="WP_024498759.1">
    <property type="nucleotide sequence ID" value="NZ_CP096596.1"/>
</dbReference>
<reference evidence="1" key="1">
    <citation type="submission" date="2023-10" db="EMBL/GenBank/DDBJ databases">
        <title>Development of a sustainable strategy for remediation of hydrocarbon-contaminated territories based on the waste exchange concept.</title>
        <authorList>
            <person name="Krivoruchko A."/>
        </authorList>
    </citation>
    <scope>NUCLEOTIDE SEQUENCE</scope>
    <source>
        <strain evidence="1">IEGM 1279</strain>
    </source>
</reference>
<dbReference type="EMBL" id="JAWLKH010000035">
    <property type="protein sequence ID" value="MDV6314487.1"/>
    <property type="molecule type" value="Genomic_DNA"/>
</dbReference>
<sequence>MMFVAGAVFVVVVVVALVLLMSLAVGAFSAMFTGMRDDRARRRAERNDSPVEASHVAVRPSTDALGELADELRLAQATRWASCQSVQRRIEGQWTRSPAGGANDYLVLALDLWHNRSPGNSDPDEAGQAEPRDRLGDWTELAQLNKDRIGKIVWTTALVADSVSRYPAWKLDFFDRHSVRVDLVGEATAITTAAAGLRDQLAILGDAPAGHLGVDDEVIATFAEKSRLLSGRLDGLVARVEAFAEYEQIVARIQQRQDKQSWLERVSAIDEFEHVVDAERDRAESDRVRNLADESGVLAAIYLDEIAPLAKSLKQSDAA</sequence>
<evidence type="ECO:0000313" key="1">
    <source>
        <dbReference type="EMBL" id="MDV6314487.1"/>
    </source>
</evidence>
<name>A0AAE4R9Z4_9ACTN</name>
<organism evidence="1 2">
    <name type="scientific">Gordonia amicalis</name>
    <dbReference type="NCBI Taxonomy" id="89053"/>
    <lineage>
        <taxon>Bacteria</taxon>
        <taxon>Bacillati</taxon>
        <taxon>Actinomycetota</taxon>
        <taxon>Actinomycetes</taxon>
        <taxon>Mycobacteriales</taxon>
        <taxon>Gordoniaceae</taxon>
        <taxon>Gordonia</taxon>
    </lineage>
</organism>